<evidence type="ECO:0000313" key="2">
    <source>
        <dbReference type="Proteomes" id="UP001215087"/>
    </source>
</evidence>
<name>A0ABT5UVC3_EUBLI</name>
<keyword evidence="2" id="KW-1185">Reference proteome</keyword>
<organism evidence="1 2">
    <name type="scientific">Eubacterium limosum</name>
    <dbReference type="NCBI Taxonomy" id="1736"/>
    <lineage>
        <taxon>Bacteria</taxon>
        <taxon>Bacillati</taxon>
        <taxon>Bacillota</taxon>
        <taxon>Clostridia</taxon>
        <taxon>Eubacteriales</taxon>
        <taxon>Eubacteriaceae</taxon>
        <taxon>Eubacterium</taxon>
    </lineage>
</organism>
<dbReference type="Proteomes" id="UP001215087">
    <property type="component" value="Unassembled WGS sequence"/>
</dbReference>
<sequence>MTKLKRCPFCGGEAEITVGYGFNKKPVLYTPHCKNEYCQGYAGRAYESKKLAISMWNTRTPEIVRCGECRRYKAANNKIGICDLQIDMVSTDYFCSYGERREENARTN</sequence>
<gene>
    <name evidence="1" type="ORF">PTZ04_21955</name>
</gene>
<comment type="caution">
    <text evidence="1">The sequence shown here is derived from an EMBL/GenBank/DDBJ whole genome shotgun (WGS) entry which is preliminary data.</text>
</comment>
<accession>A0ABT5UVC3</accession>
<proteinExistence type="predicted"/>
<evidence type="ECO:0000313" key="1">
    <source>
        <dbReference type="EMBL" id="MDE1472922.1"/>
    </source>
</evidence>
<dbReference type="EMBL" id="JAQSVD010000033">
    <property type="protein sequence ID" value="MDE1472922.1"/>
    <property type="molecule type" value="Genomic_DNA"/>
</dbReference>
<protein>
    <submittedName>
        <fullName evidence="1">Lar family restriction alleviation protein</fullName>
    </submittedName>
</protein>
<reference evidence="1 2" key="1">
    <citation type="submission" date="2023-02" db="EMBL/GenBank/DDBJ databases">
        <title>Comparative genome analysis of Eubacterium limosum species.</title>
        <authorList>
            <person name="Bak J.E."/>
        </authorList>
    </citation>
    <scope>NUCLEOTIDE SEQUENCE [LARGE SCALE GENOMIC DNA]</scope>
    <source>
        <strain evidence="1 2">KGMB01548</strain>
    </source>
</reference>
<dbReference type="RefSeq" id="WP_274703092.1">
    <property type="nucleotide sequence ID" value="NZ_JAQSVD010000033.1"/>
</dbReference>
<dbReference type="Pfam" id="PF14354">
    <property type="entry name" value="Lar_restr_allev"/>
    <property type="match status" value="1"/>
</dbReference>